<proteinExistence type="predicted"/>
<dbReference type="Pfam" id="PF06081">
    <property type="entry name" value="ArAE_1"/>
    <property type="match status" value="1"/>
</dbReference>
<name>H3NJI0_9LACT</name>
<dbReference type="InterPro" id="IPR052984">
    <property type="entry name" value="UPF0421"/>
</dbReference>
<dbReference type="Proteomes" id="UP000006190">
    <property type="component" value="Unassembled WGS sequence"/>
</dbReference>
<evidence type="ECO:0000256" key="1">
    <source>
        <dbReference type="ARBA" id="ARBA00004651"/>
    </source>
</evidence>
<dbReference type="EMBL" id="AGEG01000013">
    <property type="protein sequence ID" value="EHR36793.1"/>
    <property type="molecule type" value="Genomic_DNA"/>
</dbReference>
<dbReference type="Pfam" id="PF11728">
    <property type="entry name" value="ArAE_1_C"/>
    <property type="match status" value="1"/>
</dbReference>
<dbReference type="PANTHER" id="PTHR40064:SF1">
    <property type="entry name" value="MEMBRANE PROTEIN"/>
    <property type="match status" value="1"/>
</dbReference>
<sequence>MNKAIMIRTVKIALAALLAIFLAQWLGLEFSSAAGIIAILNIFETRKATMQGGLKRTVSAVIALFVGGVLFELIGYDTWVFGLYLLIFVPVSFLLKVEIGLGPSSVLLTHLLAFGEINLGIILNEMGLVIIGTSFAMLTNYYAPNSQSELIRLIEGIDREIESLLKLYGQSLVDSLDVQAYEDLIDTLEKDLSDAIVLAVTEQDNLIEHSSDLLYILRLREMELDLLQDMYDNLKTIPPEYSDGQLVSDILIQTANSLNKEADIQKMKDRVAYLKDHFHMMQLPQTHEEFAIRAAIFQVFRDLDQFIEISNRINLKAKSKGILAGLLIKTK</sequence>
<reference evidence="8 9" key="1">
    <citation type="submission" date="2012-01" db="EMBL/GenBank/DDBJ databases">
        <title>The Genome Sequence of Facklamia languida CCUG 37842.</title>
        <authorList>
            <consortium name="The Broad Institute Genome Sequencing Platform"/>
            <person name="Earl A."/>
            <person name="Ward D."/>
            <person name="Feldgarden M."/>
            <person name="Gevers D."/>
            <person name="Huys G."/>
            <person name="Young S.K."/>
            <person name="Zeng Q."/>
            <person name="Gargeya S."/>
            <person name="Fitzgerald M."/>
            <person name="Haas B."/>
            <person name="Abouelleil A."/>
            <person name="Alvarado L."/>
            <person name="Arachchi H.M."/>
            <person name="Berlin A."/>
            <person name="Chapman S.B."/>
            <person name="Gearin G."/>
            <person name="Goldberg J."/>
            <person name="Griggs A."/>
            <person name="Gujja S."/>
            <person name="Hansen M."/>
            <person name="Heiman D."/>
            <person name="Howarth C."/>
            <person name="Larimer J."/>
            <person name="Lui A."/>
            <person name="MacDonald P.J.P."/>
            <person name="McCowen C."/>
            <person name="Montmayeur A."/>
            <person name="Murphy C."/>
            <person name="Neiman D."/>
            <person name="Pearson M."/>
            <person name="Priest M."/>
            <person name="Roberts A."/>
            <person name="Saif S."/>
            <person name="Shea T."/>
            <person name="Sisk P."/>
            <person name="Stolte C."/>
            <person name="Sykes S."/>
            <person name="Wortman J."/>
            <person name="Nusbaum C."/>
            <person name="Birren B."/>
        </authorList>
    </citation>
    <scope>NUCLEOTIDE SEQUENCE [LARGE SCALE GENOMIC DNA]</scope>
    <source>
        <strain evidence="8 9">CCUG 37842</strain>
    </source>
</reference>
<feature type="transmembrane region" description="Helical" evidence="6">
    <location>
        <begin position="81"/>
        <end position="101"/>
    </location>
</feature>
<feature type="domain" description="Putative aromatic acid exporter C-terminal" evidence="7">
    <location>
        <begin position="149"/>
        <end position="310"/>
    </location>
</feature>
<protein>
    <recommendedName>
        <fullName evidence="7">Putative aromatic acid exporter C-terminal domain-containing protein</fullName>
    </recommendedName>
</protein>
<dbReference type="RefSeq" id="WP_006309154.1">
    <property type="nucleotide sequence ID" value="NZ_JH601133.1"/>
</dbReference>
<dbReference type="InterPro" id="IPR021062">
    <property type="entry name" value="ArAE_1_C"/>
</dbReference>
<evidence type="ECO:0000256" key="4">
    <source>
        <dbReference type="ARBA" id="ARBA00022989"/>
    </source>
</evidence>
<dbReference type="PANTHER" id="PTHR40064">
    <property type="entry name" value="MEMBRANE PROTEIN-RELATED"/>
    <property type="match status" value="1"/>
</dbReference>
<feature type="transmembrane region" description="Helical" evidence="6">
    <location>
        <begin position="57"/>
        <end position="74"/>
    </location>
</feature>
<dbReference type="HOGENOM" id="CLU_067525_0_0_9"/>
<evidence type="ECO:0000256" key="6">
    <source>
        <dbReference type="SAM" id="Phobius"/>
    </source>
</evidence>
<comment type="subcellular location">
    <subcellularLocation>
        <location evidence="1">Cell membrane</location>
        <topology evidence="1">Multi-pass membrane protein</topology>
    </subcellularLocation>
</comment>
<dbReference type="AlphaFoldDB" id="H3NJI0"/>
<keyword evidence="2" id="KW-1003">Cell membrane</keyword>
<evidence type="ECO:0000259" key="7">
    <source>
        <dbReference type="Pfam" id="PF11728"/>
    </source>
</evidence>
<evidence type="ECO:0000313" key="9">
    <source>
        <dbReference type="Proteomes" id="UP000006190"/>
    </source>
</evidence>
<dbReference type="eggNOG" id="COG4129">
    <property type="taxonomic scope" value="Bacteria"/>
</dbReference>
<dbReference type="STRING" id="883113.HMPREF9708_01019"/>
<keyword evidence="3 6" id="KW-0812">Transmembrane</keyword>
<dbReference type="OrthoDB" id="357521at2"/>
<dbReference type="InterPro" id="IPR010343">
    <property type="entry name" value="ArAE_1"/>
</dbReference>
<comment type="caution">
    <text evidence="8">The sequence shown here is derived from an EMBL/GenBank/DDBJ whole genome shotgun (WGS) entry which is preliminary data.</text>
</comment>
<keyword evidence="4 6" id="KW-1133">Transmembrane helix</keyword>
<feature type="transmembrane region" description="Helical" evidence="6">
    <location>
        <begin position="121"/>
        <end position="143"/>
    </location>
</feature>
<dbReference type="GO" id="GO:0005886">
    <property type="term" value="C:plasma membrane"/>
    <property type="evidence" value="ECO:0007669"/>
    <property type="project" value="UniProtKB-SubCell"/>
</dbReference>
<organism evidence="8 9">
    <name type="scientific">Facklamia languida CCUG 37842</name>
    <dbReference type="NCBI Taxonomy" id="883113"/>
    <lineage>
        <taxon>Bacteria</taxon>
        <taxon>Bacillati</taxon>
        <taxon>Bacillota</taxon>
        <taxon>Bacilli</taxon>
        <taxon>Lactobacillales</taxon>
        <taxon>Aerococcaceae</taxon>
        <taxon>Facklamia</taxon>
    </lineage>
</organism>
<keyword evidence="5 6" id="KW-0472">Membrane</keyword>
<evidence type="ECO:0000256" key="3">
    <source>
        <dbReference type="ARBA" id="ARBA00022692"/>
    </source>
</evidence>
<evidence type="ECO:0000256" key="2">
    <source>
        <dbReference type="ARBA" id="ARBA00022475"/>
    </source>
</evidence>
<accession>H3NJI0</accession>
<dbReference type="PATRIC" id="fig|883113.3.peg.1016"/>
<evidence type="ECO:0000313" key="8">
    <source>
        <dbReference type="EMBL" id="EHR36793.1"/>
    </source>
</evidence>
<gene>
    <name evidence="8" type="ORF">HMPREF9708_01019</name>
</gene>
<evidence type="ECO:0000256" key="5">
    <source>
        <dbReference type="ARBA" id="ARBA00023136"/>
    </source>
</evidence>
<dbReference type="InterPro" id="IPR038323">
    <property type="entry name" value="ArAE_1_C_sf"/>
</dbReference>
<dbReference type="Gene3D" id="1.20.120.940">
    <property type="entry name" value="Putative aromatic acid exporter, C-terminal domain"/>
    <property type="match status" value="1"/>
</dbReference>
<keyword evidence="9" id="KW-1185">Reference proteome</keyword>